<dbReference type="EMBL" id="JBAHYK010001155">
    <property type="protein sequence ID" value="KAL0569269.1"/>
    <property type="molecule type" value="Genomic_DNA"/>
</dbReference>
<protein>
    <recommendedName>
        <fullName evidence="1">DUF6589 domain-containing protein</fullName>
    </recommendedName>
</protein>
<evidence type="ECO:0000313" key="2">
    <source>
        <dbReference type="EMBL" id="KAL0569269.1"/>
    </source>
</evidence>
<proteinExistence type="predicted"/>
<dbReference type="InterPro" id="IPR046496">
    <property type="entry name" value="DUF6589"/>
</dbReference>
<accession>A0ABR3F235</accession>
<gene>
    <name evidence="2" type="ORF">V5O48_012698</name>
</gene>
<keyword evidence="3" id="KW-1185">Reference proteome</keyword>
<name>A0ABR3F235_9AGAR</name>
<reference evidence="2 3" key="1">
    <citation type="submission" date="2024-02" db="EMBL/GenBank/DDBJ databases">
        <title>A draft genome for the cacao thread blight pathogen Marasmius crinis-equi.</title>
        <authorList>
            <person name="Cohen S.P."/>
            <person name="Baruah I.K."/>
            <person name="Amoako-Attah I."/>
            <person name="Bukari Y."/>
            <person name="Meinhardt L.W."/>
            <person name="Bailey B.A."/>
        </authorList>
    </citation>
    <scope>NUCLEOTIDE SEQUENCE [LARGE SCALE GENOMIC DNA]</scope>
    <source>
        <strain evidence="2 3">GH-76</strain>
    </source>
</reference>
<evidence type="ECO:0000313" key="3">
    <source>
        <dbReference type="Proteomes" id="UP001465976"/>
    </source>
</evidence>
<sequence>MGAAHLLRAFNAKAVDLNERLRLLKLNRQITFTFDEYMNLIDFQYIETALELAMLDILLTWASNSLEDVHRDGLKDLWKTDGTKRQIELRRAQIFCLPTNGFNEMAAADLNKSIRDLFKKVGQTSSAYNRRVWFASGDGLSFERLVQLANYNQLQDIEYERLGFLFPVLSRGMRFGQTLVGFTRHTGIRRRVKARHQSDGQQTY</sequence>
<dbReference type="Pfam" id="PF20231">
    <property type="entry name" value="DUF6589"/>
    <property type="match status" value="1"/>
</dbReference>
<comment type="caution">
    <text evidence="2">The sequence shown here is derived from an EMBL/GenBank/DDBJ whole genome shotgun (WGS) entry which is preliminary data.</text>
</comment>
<organism evidence="2 3">
    <name type="scientific">Marasmius crinis-equi</name>
    <dbReference type="NCBI Taxonomy" id="585013"/>
    <lineage>
        <taxon>Eukaryota</taxon>
        <taxon>Fungi</taxon>
        <taxon>Dikarya</taxon>
        <taxon>Basidiomycota</taxon>
        <taxon>Agaricomycotina</taxon>
        <taxon>Agaricomycetes</taxon>
        <taxon>Agaricomycetidae</taxon>
        <taxon>Agaricales</taxon>
        <taxon>Marasmiineae</taxon>
        <taxon>Marasmiaceae</taxon>
        <taxon>Marasmius</taxon>
    </lineage>
</organism>
<feature type="domain" description="DUF6589" evidence="1">
    <location>
        <begin position="29"/>
        <end position="169"/>
    </location>
</feature>
<evidence type="ECO:0000259" key="1">
    <source>
        <dbReference type="Pfam" id="PF20231"/>
    </source>
</evidence>
<dbReference type="Proteomes" id="UP001465976">
    <property type="component" value="Unassembled WGS sequence"/>
</dbReference>